<keyword evidence="2" id="KW-1185">Reference proteome</keyword>
<evidence type="ECO:0000313" key="1">
    <source>
        <dbReference type="EMBL" id="MCP1997669.1"/>
    </source>
</evidence>
<sequence length="424" mass="45518">MTALNPGSPEASGMSSVALARIDDHLKRRYIDAGRFPGTQLMVYRRGNLVHHSVQGFADLERKVLLKDDTIFRIYSMTKPITSVAFMMLVEQGLVALDDPVHKHIPEWKNLGVFQAGAAPAFMTRPPSRPMQIVDLLRHTSGLTYGFQQRTSVDAAYRDKQIGALDLAGTLDSMIADLAGIPLEFSPGEAWNYSVSTDVIGYLIGRISGTPFDRFLKERIFDPLGMADTGFFVPAGKAHRLAACYSADAGGMMPAHSPAATSGLTLQDDPATSPFLSPPGFISGGGGLCSTAADYLTFCRALLNGGELGGVRLIGPKTLALMTSNHLPGNRDLPEVSRSMFSEATYSGIGFGLGFAVTINPAKTLIAGSPGEYAWGGVATTSFWIDPAEELIAIFMTQVIPSTAYPVRRELRTMVYAAITDSNL</sequence>
<evidence type="ECO:0000313" key="2">
    <source>
        <dbReference type="Proteomes" id="UP001205486"/>
    </source>
</evidence>
<comment type="caution">
    <text evidence="1">The sequence shown here is derived from an EMBL/GenBank/DDBJ whole genome shotgun (WGS) entry which is preliminary data.</text>
</comment>
<organism evidence="1 2">
    <name type="scientific">Nitrobacter winogradskyi</name>
    <name type="common">Nitrobacter agilis</name>
    <dbReference type="NCBI Taxonomy" id="913"/>
    <lineage>
        <taxon>Bacteria</taxon>
        <taxon>Pseudomonadati</taxon>
        <taxon>Pseudomonadota</taxon>
        <taxon>Alphaproteobacteria</taxon>
        <taxon>Hyphomicrobiales</taxon>
        <taxon>Nitrobacteraceae</taxon>
        <taxon>Nitrobacter</taxon>
    </lineage>
</organism>
<reference evidence="1" key="1">
    <citation type="submission" date="2022-03" db="EMBL/GenBank/DDBJ databases">
        <title>Interactions between chemoautotrophic and heterotrophic bacteria.</title>
        <authorList>
            <person name="Santoro A."/>
        </authorList>
    </citation>
    <scope>NUCLEOTIDE SEQUENCE</scope>
    <source>
        <strain evidence="1">Nb-106</strain>
    </source>
</reference>
<protein>
    <submittedName>
        <fullName evidence="1">CubicO group peptidase (Beta-lactamase class C family)</fullName>
    </submittedName>
</protein>
<dbReference type="Proteomes" id="UP001205486">
    <property type="component" value="Unassembled WGS sequence"/>
</dbReference>
<proteinExistence type="predicted"/>
<name>A0ACC6ACY5_NITWI</name>
<gene>
    <name evidence="1" type="ORF">J2S34_000091</name>
</gene>
<dbReference type="EMBL" id="JALJZS010000001">
    <property type="protein sequence ID" value="MCP1997669.1"/>
    <property type="molecule type" value="Genomic_DNA"/>
</dbReference>
<accession>A0ACC6ACY5</accession>